<sequence length="36" mass="3785">MHNMALIVCVQGSLTQYSPPAPLPPGQGISSSRFTV</sequence>
<reference evidence="1" key="2">
    <citation type="journal article" date="2015" name="Fish Shellfish Immunol.">
        <title>Early steps in the European eel (Anguilla anguilla)-Vibrio vulnificus interaction in the gills: Role of the RtxA13 toxin.</title>
        <authorList>
            <person name="Callol A."/>
            <person name="Pajuelo D."/>
            <person name="Ebbesson L."/>
            <person name="Teles M."/>
            <person name="MacKenzie S."/>
            <person name="Amaro C."/>
        </authorList>
    </citation>
    <scope>NUCLEOTIDE SEQUENCE</scope>
</reference>
<dbReference type="AlphaFoldDB" id="A0A0E9R8F1"/>
<evidence type="ECO:0000313" key="1">
    <source>
        <dbReference type="EMBL" id="JAH25067.1"/>
    </source>
</evidence>
<name>A0A0E9R8F1_ANGAN</name>
<proteinExistence type="predicted"/>
<reference evidence="1" key="1">
    <citation type="submission" date="2014-11" db="EMBL/GenBank/DDBJ databases">
        <authorList>
            <person name="Amaro Gonzalez C."/>
        </authorList>
    </citation>
    <scope>NUCLEOTIDE SEQUENCE</scope>
</reference>
<protein>
    <submittedName>
        <fullName evidence="1">Uncharacterized protein</fullName>
    </submittedName>
</protein>
<accession>A0A0E9R8F1</accession>
<dbReference type="EMBL" id="GBXM01083510">
    <property type="protein sequence ID" value="JAH25067.1"/>
    <property type="molecule type" value="Transcribed_RNA"/>
</dbReference>
<organism evidence="1">
    <name type="scientific">Anguilla anguilla</name>
    <name type="common">European freshwater eel</name>
    <name type="synonym">Muraena anguilla</name>
    <dbReference type="NCBI Taxonomy" id="7936"/>
    <lineage>
        <taxon>Eukaryota</taxon>
        <taxon>Metazoa</taxon>
        <taxon>Chordata</taxon>
        <taxon>Craniata</taxon>
        <taxon>Vertebrata</taxon>
        <taxon>Euteleostomi</taxon>
        <taxon>Actinopterygii</taxon>
        <taxon>Neopterygii</taxon>
        <taxon>Teleostei</taxon>
        <taxon>Anguilliformes</taxon>
        <taxon>Anguillidae</taxon>
        <taxon>Anguilla</taxon>
    </lineage>
</organism>